<dbReference type="RefSeq" id="WP_138184664.1">
    <property type="nucleotide sequence ID" value="NZ_LS992241.1"/>
</dbReference>
<dbReference type="EMBL" id="LS992241">
    <property type="protein sequence ID" value="SYX82240.1"/>
    <property type="molecule type" value="Genomic_DNA"/>
</dbReference>
<keyword evidence="3" id="KW-0378">Hydrolase</keyword>
<keyword evidence="7" id="KW-0687">Ribonucleoprotein</keyword>
<evidence type="ECO:0000256" key="2">
    <source>
        <dbReference type="ARBA" id="ARBA00022670"/>
    </source>
</evidence>
<evidence type="ECO:0000256" key="3">
    <source>
        <dbReference type="ARBA" id="ARBA00022801"/>
    </source>
</evidence>
<keyword evidence="2 7" id="KW-0645">Protease</keyword>
<keyword evidence="7" id="KW-0689">Ribosomal protein</keyword>
<organism evidence="7 8">
    <name type="scientific">Paenibacillus alvei</name>
    <name type="common">Bacillus alvei</name>
    <dbReference type="NCBI Taxonomy" id="44250"/>
    <lineage>
        <taxon>Bacteria</taxon>
        <taxon>Bacillati</taxon>
        <taxon>Bacillota</taxon>
        <taxon>Bacilli</taxon>
        <taxon>Bacillales</taxon>
        <taxon>Paenibacillaceae</taxon>
        <taxon>Paenibacillus</taxon>
    </lineage>
</organism>
<sequence length="108" mass="11984">MIRITIRRKPNHSIESFSIEGHANYARHGEDIVCAGVSSVSVGVVNAIEALTGIELECKMKDGFLSGRVPRINQPDIEAKVQLLLESMIVSLHTIETSYDSYLQIEDK</sequence>
<dbReference type="Pfam" id="PF04327">
    <property type="entry name" value="Peptidase_Prp"/>
    <property type="match status" value="1"/>
</dbReference>
<dbReference type="GO" id="GO:0006508">
    <property type="term" value="P:proteolysis"/>
    <property type="evidence" value="ECO:0007669"/>
    <property type="project" value="UniProtKB-KW"/>
</dbReference>
<dbReference type="GO" id="GO:0008234">
    <property type="term" value="F:cysteine-type peptidase activity"/>
    <property type="evidence" value="ECO:0007669"/>
    <property type="project" value="UniProtKB-KW"/>
</dbReference>
<evidence type="ECO:0000313" key="7">
    <source>
        <dbReference type="EMBL" id="SYX82240.1"/>
    </source>
</evidence>
<gene>
    <name evidence="7" type="primary">rppA</name>
    <name evidence="7" type="ORF">PBLR_10660</name>
</gene>
<dbReference type="SUPFAM" id="SSF118010">
    <property type="entry name" value="TM1457-like"/>
    <property type="match status" value="1"/>
</dbReference>
<evidence type="ECO:0000256" key="6">
    <source>
        <dbReference type="ARBA" id="ARBA00044538"/>
    </source>
</evidence>
<keyword evidence="1" id="KW-0690">Ribosome biogenesis</keyword>
<dbReference type="InterPro" id="IPR007422">
    <property type="entry name" value="Peptidase_Prp"/>
</dbReference>
<evidence type="ECO:0000256" key="5">
    <source>
        <dbReference type="ARBA" id="ARBA00044503"/>
    </source>
</evidence>
<dbReference type="InterPro" id="IPR036764">
    <property type="entry name" value="Peptidase_Prp_sf"/>
</dbReference>
<reference evidence="8" key="1">
    <citation type="submission" date="2018-08" db="EMBL/GenBank/DDBJ databases">
        <authorList>
            <person name="Chevrot R."/>
        </authorList>
    </citation>
    <scope>NUCLEOTIDE SEQUENCE [LARGE SCALE GENOMIC DNA]</scope>
</reference>
<name>A0A383R5L0_PAEAL</name>
<protein>
    <recommendedName>
        <fullName evidence="6">Ribosomal processing cysteine protease Prp</fullName>
    </recommendedName>
</protein>
<dbReference type="Proteomes" id="UP000304148">
    <property type="component" value="Chromosome"/>
</dbReference>
<dbReference type="PANTHER" id="PTHR39178:SF1">
    <property type="entry name" value="RIBOSOMAL-PROCESSING CYSTEINE PROTEASE PRP"/>
    <property type="match status" value="1"/>
</dbReference>
<accession>A0A383R5L0</accession>
<evidence type="ECO:0000256" key="1">
    <source>
        <dbReference type="ARBA" id="ARBA00022517"/>
    </source>
</evidence>
<dbReference type="GO" id="GO:0005840">
    <property type="term" value="C:ribosome"/>
    <property type="evidence" value="ECO:0007669"/>
    <property type="project" value="UniProtKB-KW"/>
</dbReference>
<evidence type="ECO:0000256" key="4">
    <source>
        <dbReference type="ARBA" id="ARBA00022807"/>
    </source>
</evidence>
<dbReference type="Gene3D" id="3.30.70.1490">
    <property type="entry name" value="Cysteine protease Prp"/>
    <property type="match status" value="1"/>
</dbReference>
<dbReference type="GO" id="GO:0042254">
    <property type="term" value="P:ribosome biogenesis"/>
    <property type="evidence" value="ECO:0007669"/>
    <property type="project" value="UniProtKB-KW"/>
</dbReference>
<dbReference type="PANTHER" id="PTHR39178">
    <property type="entry name" value="HYPOTHETICAL RIBOSOME-ASSOCIATED PROTEIN"/>
    <property type="match status" value="1"/>
</dbReference>
<comment type="similarity">
    <text evidence="5">Belongs to the Prp family.</text>
</comment>
<dbReference type="AlphaFoldDB" id="A0A383R5L0"/>
<dbReference type="CDD" id="cd16332">
    <property type="entry name" value="Prp-like"/>
    <property type="match status" value="1"/>
</dbReference>
<evidence type="ECO:0000313" key="8">
    <source>
        <dbReference type="Proteomes" id="UP000304148"/>
    </source>
</evidence>
<proteinExistence type="inferred from homology"/>
<keyword evidence="4" id="KW-0788">Thiol protease</keyword>